<sequence length="182" mass="18817">MSRRTTFTRLGIGAAGTALAALAASAAPALAAPYPSAPAHSAPVQASDGWGDDGGGEGGGDGGGDDGGGSSWNGGGDEGGGNDGRSDGRSDGREDHHQRLTKGRVTARDGLLLRDAPTRGSRPIRTEPFNAIVTIFCKTRGGDVRGEREGERERTWYLLTDGTWAWGSARFIETFGKSPRSC</sequence>
<protein>
    <submittedName>
        <fullName evidence="3">SH3 domain-containing protein</fullName>
    </submittedName>
</protein>
<dbReference type="EMBL" id="RZYA01000015">
    <property type="protein sequence ID" value="RVU20359.1"/>
    <property type="molecule type" value="Genomic_DNA"/>
</dbReference>
<evidence type="ECO:0000313" key="3">
    <source>
        <dbReference type="EMBL" id="RVU20359.1"/>
    </source>
</evidence>
<evidence type="ECO:0000313" key="4">
    <source>
        <dbReference type="Proteomes" id="UP000283128"/>
    </source>
</evidence>
<feature type="chain" id="PRO_5018530877" evidence="2">
    <location>
        <begin position="32"/>
        <end position="182"/>
    </location>
</feature>
<gene>
    <name evidence="3" type="ORF">EOT10_27130</name>
</gene>
<name>A0A3S2VT28_9ACTN</name>
<dbReference type="AlphaFoldDB" id="A0A3S2VT28"/>
<dbReference type="InterPro" id="IPR006311">
    <property type="entry name" value="TAT_signal"/>
</dbReference>
<feature type="compositionally biased region" description="Basic and acidic residues" evidence="1">
    <location>
        <begin position="84"/>
        <end position="98"/>
    </location>
</feature>
<accession>A0A3S2VT28</accession>
<dbReference type="PROSITE" id="PS51318">
    <property type="entry name" value="TAT"/>
    <property type="match status" value="1"/>
</dbReference>
<proteinExistence type="predicted"/>
<dbReference type="RefSeq" id="WP_127830969.1">
    <property type="nucleotide sequence ID" value="NZ_RZYA01000015.1"/>
</dbReference>
<feature type="signal peptide" evidence="2">
    <location>
        <begin position="1"/>
        <end position="31"/>
    </location>
</feature>
<evidence type="ECO:0000256" key="2">
    <source>
        <dbReference type="SAM" id="SignalP"/>
    </source>
</evidence>
<feature type="compositionally biased region" description="Gly residues" evidence="1">
    <location>
        <begin position="56"/>
        <end position="83"/>
    </location>
</feature>
<keyword evidence="2" id="KW-0732">Signal</keyword>
<dbReference type="Proteomes" id="UP000283128">
    <property type="component" value="Unassembled WGS sequence"/>
</dbReference>
<reference evidence="3 4" key="1">
    <citation type="submission" date="2019-01" db="EMBL/GenBank/DDBJ databases">
        <title>Genome sequences of Streptomyces and Rhizobium isolates collected from root and soil.</title>
        <authorList>
            <person name="Chhettri S."/>
            <person name="Sevigny J.L."/>
            <person name="Sen A."/>
            <person name="Ennis N."/>
            <person name="Tisa L."/>
        </authorList>
    </citation>
    <scope>NUCLEOTIDE SEQUENCE [LARGE SCALE GENOMIC DNA]</scope>
    <source>
        <strain evidence="3 4">San01</strain>
    </source>
</reference>
<comment type="caution">
    <text evidence="3">The sequence shown here is derived from an EMBL/GenBank/DDBJ whole genome shotgun (WGS) entry which is preliminary data.</text>
</comment>
<feature type="region of interest" description="Disordered" evidence="1">
    <location>
        <begin position="33"/>
        <end position="125"/>
    </location>
</feature>
<evidence type="ECO:0000256" key="1">
    <source>
        <dbReference type="SAM" id="MobiDB-lite"/>
    </source>
</evidence>
<organism evidence="3 4">
    <name type="scientific">Streptomyces antnestii</name>
    <dbReference type="NCBI Taxonomy" id="2494256"/>
    <lineage>
        <taxon>Bacteria</taxon>
        <taxon>Bacillati</taxon>
        <taxon>Actinomycetota</taxon>
        <taxon>Actinomycetes</taxon>
        <taxon>Kitasatosporales</taxon>
        <taxon>Streptomycetaceae</taxon>
        <taxon>Streptomyces</taxon>
    </lineage>
</organism>
<keyword evidence="4" id="KW-1185">Reference proteome</keyword>
<feature type="compositionally biased region" description="Low complexity" evidence="1">
    <location>
        <begin position="33"/>
        <end position="49"/>
    </location>
</feature>
<dbReference type="OrthoDB" id="3482365at2"/>